<evidence type="ECO:0000313" key="3">
    <source>
        <dbReference type="Proteomes" id="UP000320547"/>
    </source>
</evidence>
<keyword evidence="3" id="KW-1185">Reference proteome</keyword>
<feature type="region of interest" description="Disordered" evidence="1">
    <location>
        <begin position="200"/>
        <end position="249"/>
    </location>
</feature>
<feature type="compositionally biased region" description="Acidic residues" evidence="1">
    <location>
        <begin position="230"/>
        <end position="248"/>
    </location>
</feature>
<dbReference type="Proteomes" id="UP000320547">
    <property type="component" value="Unassembled WGS sequence"/>
</dbReference>
<reference evidence="2 3" key="1">
    <citation type="submission" date="2019-07" db="EMBL/GenBank/DDBJ databases">
        <title>Genomic Encyclopedia of Archaeal and Bacterial Type Strains, Phase II (KMG-II): from individual species to whole genera.</title>
        <authorList>
            <person name="Goeker M."/>
        </authorList>
    </citation>
    <scope>NUCLEOTIDE SEQUENCE [LARGE SCALE GENOMIC DNA]</scope>
    <source>
        <strain evidence="2 3">ATCC BAA-2084</strain>
    </source>
</reference>
<feature type="compositionally biased region" description="Acidic residues" evidence="1">
    <location>
        <begin position="200"/>
        <end position="209"/>
    </location>
</feature>
<protein>
    <recommendedName>
        <fullName evidence="4">PAS domain-containing protein</fullName>
    </recommendedName>
</protein>
<feature type="compositionally biased region" description="Acidic residues" evidence="1">
    <location>
        <begin position="353"/>
        <end position="371"/>
    </location>
</feature>
<gene>
    <name evidence="2" type="ORF">JN10_0372</name>
</gene>
<name>A0A562UT31_9SPHN</name>
<feature type="region of interest" description="Disordered" evidence="1">
    <location>
        <begin position="317"/>
        <end position="409"/>
    </location>
</feature>
<dbReference type="STRING" id="476157.GCA_001663155_00371"/>
<sequence>MDRLSGHFDASDVSDVSNDYDLGDEDFARDLPPAAIGQDERRMQVRAYNHWASLLGERNFPSIEELEPENLPDFGPFSVLLDFSTGIEDPAVQYLGNQLAEECGAEGAITKLSDVPSRSLLSRITDHYLQILANQAPIGFEAEFINQRGATIMYRGILLPFSSDNDTIDFIYGVINWKEVADEDAAKELLLEIDQALETEDASEAPVEDEPVKRENGPVADWADGPSADNDVDAASEVESQSEDDDDDRVASLDLASEHEIFDPLNLPEPAFGEYMLDGDDLEEEDEDEANYDFASLSDHIAAPTKKTQALDLADFEFDSSHSDDEAEAPAVGAEDQDGVGESGIAEDARPDDGDEPSEDAEWAGDTEAQEEAPIGLTPPDVSFDDEAFSISESPEPTLGEDSDLAPSTKSDIVAPISVEAQVNAYLDFDDEAPAQLPEDAGLHDYLAVAREAAQTAQASEDRSRRALYEAVSQAYDFSVVAKDAQEDYAELLEDCGLEAQARAPMTPIVKLVFGVDYDKTRLTEYAAVLSYAHRVGITQGGLADYLNETAGGLKGVVGAERRWRKEQAGKDVEPDNEVRSALARKLRQLDPQDFSDINAEGGEFGLVMIRRTEDGEVIVLGEVEQDIPLIERAARKLLG</sequence>
<proteinExistence type="predicted"/>
<organism evidence="2 3">
    <name type="scientific">Altererythrobacter ishigakiensis</name>
    <dbReference type="NCBI Taxonomy" id="476157"/>
    <lineage>
        <taxon>Bacteria</taxon>
        <taxon>Pseudomonadati</taxon>
        <taxon>Pseudomonadota</taxon>
        <taxon>Alphaproteobacteria</taxon>
        <taxon>Sphingomonadales</taxon>
        <taxon>Erythrobacteraceae</taxon>
        <taxon>Altererythrobacter</taxon>
    </lineage>
</organism>
<accession>A0A562UT31</accession>
<dbReference type="AlphaFoldDB" id="A0A562UT31"/>
<evidence type="ECO:0000256" key="1">
    <source>
        <dbReference type="SAM" id="MobiDB-lite"/>
    </source>
</evidence>
<dbReference type="EMBL" id="VLLK01000001">
    <property type="protein sequence ID" value="TWJ08757.1"/>
    <property type="molecule type" value="Genomic_DNA"/>
</dbReference>
<evidence type="ECO:0008006" key="4">
    <source>
        <dbReference type="Google" id="ProtNLM"/>
    </source>
</evidence>
<comment type="caution">
    <text evidence="2">The sequence shown here is derived from an EMBL/GenBank/DDBJ whole genome shotgun (WGS) entry which is preliminary data.</text>
</comment>
<dbReference type="OrthoDB" id="7441080at2"/>
<evidence type="ECO:0000313" key="2">
    <source>
        <dbReference type="EMBL" id="TWJ08757.1"/>
    </source>
</evidence>